<sequence length="190" mass="21530">MGSPASASSSIERRNNKWLNRRETWLVVFLEDDFFSSNGQISCYGRDISNPVDSSLLAQLQQHGYVHTLCILNKLISFCAKSSLFYMGIQAHSTVIKMGFNSNVYINSALVDMYGKSDFISCAQQLFDEMPYRNIVTWNLLLSAYLHTQYLEMAIELFLEMFKGKMFLMPFSISIALVGCVQLENGELGV</sequence>
<dbReference type="Proteomes" id="UP001060215">
    <property type="component" value="Chromosome 10"/>
</dbReference>
<organism evidence="1 2">
    <name type="scientific">Camellia lanceoleosa</name>
    <dbReference type="NCBI Taxonomy" id="1840588"/>
    <lineage>
        <taxon>Eukaryota</taxon>
        <taxon>Viridiplantae</taxon>
        <taxon>Streptophyta</taxon>
        <taxon>Embryophyta</taxon>
        <taxon>Tracheophyta</taxon>
        <taxon>Spermatophyta</taxon>
        <taxon>Magnoliopsida</taxon>
        <taxon>eudicotyledons</taxon>
        <taxon>Gunneridae</taxon>
        <taxon>Pentapetalae</taxon>
        <taxon>asterids</taxon>
        <taxon>Ericales</taxon>
        <taxon>Theaceae</taxon>
        <taxon>Camellia</taxon>
    </lineage>
</organism>
<dbReference type="EMBL" id="CM045767">
    <property type="protein sequence ID" value="KAI7998357.1"/>
    <property type="molecule type" value="Genomic_DNA"/>
</dbReference>
<reference evidence="1 2" key="1">
    <citation type="journal article" date="2022" name="Plant J.">
        <title>Chromosome-level genome of Camellia lanceoleosa provides a valuable resource for understanding genome evolution and self-incompatibility.</title>
        <authorList>
            <person name="Gong W."/>
            <person name="Xiao S."/>
            <person name="Wang L."/>
            <person name="Liao Z."/>
            <person name="Chang Y."/>
            <person name="Mo W."/>
            <person name="Hu G."/>
            <person name="Li W."/>
            <person name="Zhao G."/>
            <person name="Zhu H."/>
            <person name="Hu X."/>
            <person name="Ji K."/>
            <person name="Xiang X."/>
            <person name="Song Q."/>
            <person name="Yuan D."/>
            <person name="Jin S."/>
            <person name="Zhang L."/>
        </authorList>
    </citation>
    <scope>NUCLEOTIDE SEQUENCE [LARGE SCALE GENOMIC DNA]</scope>
    <source>
        <strain evidence="1">SQ_2022a</strain>
    </source>
</reference>
<proteinExistence type="predicted"/>
<comment type="caution">
    <text evidence="1">The sequence shown here is derived from an EMBL/GenBank/DDBJ whole genome shotgun (WGS) entry which is preliminary data.</text>
</comment>
<name>A0ACC0GD25_9ERIC</name>
<evidence type="ECO:0000313" key="1">
    <source>
        <dbReference type="EMBL" id="KAI7998357.1"/>
    </source>
</evidence>
<evidence type="ECO:0000313" key="2">
    <source>
        <dbReference type="Proteomes" id="UP001060215"/>
    </source>
</evidence>
<protein>
    <submittedName>
        <fullName evidence="1">Pentatricopeptide repeat-containing protein</fullName>
    </submittedName>
</protein>
<accession>A0ACC0GD25</accession>
<gene>
    <name evidence="1" type="ORF">LOK49_LG10G00382</name>
</gene>
<keyword evidence="2" id="KW-1185">Reference proteome</keyword>